<dbReference type="PANTHER" id="PTHR43201:SF5">
    <property type="entry name" value="MEDIUM-CHAIN ACYL-COA LIGASE ACSF2, MITOCHONDRIAL"/>
    <property type="match status" value="1"/>
</dbReference>
<dbReference type="Gene3D" id="3.40.50.12780">
    <property type="entry name" value="N-terminal domain of ligase-like"/>
    <property type="match status" value="1"/>
</dbReference>
<dbReference type="PANTHER" id="PTHR43201">
    <property type="entry name" value="ACYL-COA SYNTHETASE"/>
    <property type="match status" value="1"/>
</dbReference>
<dbReference type="Gene3D" id="3.30.300.30">
    <property type="match status" value="1"/>
</dbReference>
<organism evidence="5">
    <name type="scientific">Cupriavidus necator</name>
    <name type="common">Alcaligenes eutrophus</name>
    <name type="synonym">Ralstonia eutropha</name>
    <dbReference type="NCBI Taxonomy" id="106590"/>
    <lineage>
        <taxon>Bacteria</taxon>
        <taxon>Pseudomonadati</taxon>
        <taxon>Pseudomonadota</taxon>
        <taxon>Betaproteobacteria</taxon>
        <taxon>Burkholderiales</taxon>
        <taxon>Burkholderiaceae</taxon>
        <taxon>Cupriavidus</taxon>
    </lineage>
</organism>
<dbReference type="GO" id="GO:0006631">
    <property type="term" value="P:fatty acid metabolic process"/>
    <property type="evidence" value="ECO:0007669"/>
    <property type="project" value="TreeGrafter"/>
</dbReference>
<dbReference type="InterPro" id="IPR042099">
    <property type="entry name" value="ANL_N_sf"/>
</dbReference>
<gene>
    <name evidence="5" type="ORF">CNECB9_3330022</name>
</gene>
<keyword evidence="2 5" id="KW-0436">Ligase</keyword>
<protein>
    <submittedName>
        <fullName evidence="5">AMP-dependent synthetase/ligase</fullName>
    </submittedName>
</protein>
<reference evidence="5" key="1">
    <citation type="submission" date="2016-09" db="EMBL/GenBank/DDBJ databases">
        <authorList>
            <person name="Capua I."/>
            <person name="De Benedictis P."/>
            <person name="Joannis T."/>
            <person name="Lombin L.H."/>
            <person name="Cattoli G."/>
        </authorList>
    </citation>
    <scope>NUCLEOTIDE SEQUENCE</scope>
    <source>
        <strain evidence="5">B9</strain>
    </source>
</reference>
<feature type="domain" description="AMP-binding enzyme C-terminal" evidence="4">
    <location>
        <begin position="425"/>
        <end position="499"/>
    </location>
</feature>
<proteinExistence type="inferred from homology"/>
<feature type="domain" description="AMP-dependent synthetase/ligase" evidence="3">
    <location>
        <begin position="25"/>
        <end position="374"/>
    </location>
</feature>
<dbReference type="InterPro" id="IPR045851">
    <property type="entry name" value="AMP-bd_C_sf"/>
</dbReference>
<evidence type="ECO:0000259" key="3">
    <source>
        <dbReference type="Pfam" id="PF00501"/>
    </source>
</evidence>
<sequence>MDVTQATGSSRFRRVHEVITPWIGSHPDSVAVEDSRHRLTYQDLDEAVQAAARQLRELGVRPGDRVLLVAENCAALAVLVLAASACDAWAVVANARLSPREIDNFIAHSGARRVLYAADVSPEALAHAQRAGAATRAWLHVGELAVGPLNECAVPEPVSHDAGGQVAAMIYTSGTSGRPKGVMLTHAGLLHIATLSRRLRGMGPGDRIYGVLPMAHVVGLSSQLVGSLFCGCTLQLAPRYAPEATAAALREGTTVLLGVPAMFAKLLEWCARTQTSLAGHSLRIIGTAGSPLTMDLKQAAEAAFGLPLQNGYGLTEMSPTVAQTLLDAPRQDCSVGPPVPGVEIRIVDPSGNDVASGNVGELWVRGPNIMKGYYRDEALTRAAINAEGWFNTGDMARQDSDGALFIVGRTKELIIRSGFNVYPVEVEQVLNGHPAIVQSAVVGRAADGNEEVIAFVELAAGVSVDRDELDAYLRQRLSPYKVPTEVRAMAQLPAAPTGKLLKHEIKRLAEKAPDVQQRLI</sequence>
<dbReference type="AlphaFoldDB" id="A0A1K0II59"/>
<accession>A0A1K0II59</accession>
<dbReference type="InterPro" id="IPR020845">
    <property type="entry name" value="AMP-binding_CS"/>
</dbReference>
<dbReference type="RefSeq" id="WP_340526371.1">
    <property type="nucleotide sequence ID" value="NZ_FMSH01000261.1"/>
</dbReference>
<dbReference type="Pfam" id="PF13193">
    <property type="entry name" value="AMP-binding_C"/>
    <property type="match status" value="1"/>
</dbReference>
<dbReference type="GO" id="GO:0031956">
    <property type="term" value="F:medium-chain fatty acid-CoA ligase activity"/>
    <property type="evidence" value="ECO:0007669"/>
    <property type="project" value="TreeGrafter"/>
</dbReference>
<dbReference type="Pfam" id="PF00501">
    <property type="entry name" value="AMP-binding"/>
    <property type="match status" value="1"/>
</dbReference>
<evidence type="ECO:0000313" key="5">
    <source>
        <dbReference type="EMBL" id="SCU76702.1"/>
    </source>
</evidence>
<name>A0A1K0II59_CUPNE</name>
<dbReference type="InterPro" id="IPR000873">
    <property type="entry name" value="AMP-dep_synth/lig_dom"/>
</dbReference>
<dbReference type="SUPFAM" id="SSF56801">
    <property type="entry name" value="Acetyl-CoA synthetase-like"/>
    <property type="match status" value="1"/>
</dbReference>
<comment type="similarity">
    <text evidence="1">Belongs to the ATP-dependent AMP-binding enzyme family.</text>
</comment>
<evidence type="ECO:0000256" key="1">
    <source>
        <dbReference type="ARBA" id="ARBA00006432"/>
    </source>
</evidence>
<evidence type="ECO:0000256" key="2">
    <source>
        <dbReference type="ARBA" id="ARBA00022598"/>
    </source>
</evidence>
<dbReference type="EMBL" id="FMSH01000261">
    <property type="protein sequence ID" value="SCU76702.1"/>
    <property type="molecule type" value="Genomic_DNA"/>
</dbReference>
<evidence type="ECO:0000259" key="4">
    <source>
        <dbReference type="Pfam" id="PF13193"/>
    </source>
</evidence>
<dbReference type="PROSITE" id="PS00455">
    <property type="entry name" value="AMP_BINDING"/>
    <property type="match status" value="1"/>
</dbReference>
<dbReference type="InterPro" id="IPR025110">
    <property type="entry name" value="AMP-bd_C"/>
</dbReference>